<accession>A0A2X3BVJ7</accession>
<evidence type="ECO:0000313" key="1">
    <source>
        <dbReference type="EMBL" id="SQC05687.1"/>
    </source>
</evidence>
<dbReference type="EMBL" id="UAWN01000002">
    <property type="protein sequence ID" value="SQC05687.1"/>
    <property type="molecule type" value="Genomic_DNA"/>
</dbReference>
<protein>
    <submittedName>
        <fullName evidence="1">Uncharacterized protein</fullName>
    </submittedName>
</protein>
<proteinExistence type="predicted"/>
<dbReference type="Proteomes" id="UP000251088">
    <property type="component" value="Unassembled WGS sequence"/>
</dbReference>
<organism evidence="1 2">
    <name type="scientific">Klebsiella pneumoniae</name>
    <dbReference type="NCBI Taxonomy" id="573"/>
    <lineage>
        <taxon>Bacteria</taxon>
        <taxon>Pseudomonadati</taxon>
        <taxon>Pseudomonadota</taxon>
        <taxon>Gammaproteobacteria</taxon>
        <taxon>Enterobacterales</taxon>
        <taxon>Enterobacteriaceae</taxon>
        <taxon>Klebsiella/Raoultella group</taxon>
        <taxon>Klebsiella</taxon>
        <taxon>Klebsiella pneumoniae complex</taxon>
    </lineage>
</organism>
<reference evidence="1 2" key="1">
    <citation type="submission" date="2018-06" db="EMBL/GenBank/DDBJ databases">
        <authorList>
            <consortium name="Pathogen Informatics"/>
            <person name="Doyle S."/>
        </authorList>
    </citation>
    <scope>NUCLEOTIDE SEQUENCE [LARGE SCALE GENOMIC DNA]</scope>
    <source>
        <strain evidence="1 2">NCTC9128</strain>
    </source>
</reference>
<evidence type="ECO:0000313" key="2">
    <source>
        <dbReference type="Proteomes" id="UP000251088"/>
    </source>
</evidence>
<dbReference type="AlphaFoldDB" id="A0A2X3BVJ7"/>
<sequence length="66" mass="7425">MFFIEMNKPLCPTIASFIFSDNDLISVLFLNVSVLRNSSVSWKFTCQKIAVLIIEIAIQGANQDKT</sequence>
<name>A0A2X3BVJ7_KLEPN</name>
<gene>
    <name evidence="1" type="ORF">NCTC9128_00270</name>
</gene>